<dbReference type="Pfam" id="PF09004">
    <property type="entry name" value="ALKBH8_N"/>
    <property type="match status" value="1"/>
</dbReference>
<comment type="caution">
    <text evidence="2">The sequence shown here is derived from an EMBL/GenBank/DDBJ whole genome shotgun (WGS) entry which is preliminary data.</text>
</comment>
<name>A0AAN8HAD0_CHAGU</name>
<reference evidence="2 3" key="1">
    <citation type="journal article" date="2023" name="Mol. Biol. Evol.">
        <title>Genomics of Secondarily Temperate Adaptation in the Only Non-Antarctic Icefish.</title>
        <authorList>
            <person name="Rivera-Colon A.G."/>
            <person name="Rayamajhi N."/>
            <person name="Minhas B.F."/>
            <person name="Madrigal G."/>
            <person name="Bilyk K.T."/>
            <person name="Yoon V."/>
            <person name="Hune M."/>
            <person name="Gregory S."/>
            <person name="Cheng C.H.C."/>
            <person name="Catchen J.M."/>
        </authorList>
    </citation>
    <scope>NUCLEOTIDE SEQUENCE [LARGE SCALE GENOMIC DNA]</scope>
    <source>
        <tissue evidence="2">White muscle</tissue>
    </source>
</reference>
<keyword evidence="3" id="KW-1185">Reference proteome</keyword>
<dbReference type="GO" id="GO:0008168">
    <property type="term" value="F:methyltransferase activity"/>
    <property type="evidence" value="ECO:0007669"/>
    <property type="project" value="InterPro"/>
</dbReference>
<evidence type="ECO:0000313" key="2">
    <source>
        <dbReference type="EMBL" id="KAK5907927.1"/>
    </source>
</evidence>
<protein>
    <recommendedName>
        <fullName evidence="1">Alkylated DNA repair protein AlkB homologue 8 N-terminal domain-containing protein</fullName>
    </recommendedName>
</protein>
<dbReference type="InterPro" id="IPR015095">
    <property type="entry name" value="AlkB_hom8_N"/>
</dbReference>
<dbReference type="GO" id="GO:0016706">
    <property type="term" value="F:2-oxoglutarate-dependent dioxygenase activity"/>
    <property type="evidence" value="ECO:0007669"/>
    <property type="project" value="InterPro"/>
</dbReference>
<dbReference type="Proteomes" id="UP001331515">
    <property type="component" value="Unassembled WGS sequence"/>
</dbReference>
<dbReference type="AlphaFoldDB" id="A0AAN8HAD0"/>
<evidence type="ECO:0000259" key="1">
    <source>
        <dbReference type="Pfam" id="PF09004"/>
    </source>
</evidence>
<gene>
    <name evidence="2" type="ORF">CgunFtcFv8_016027</name>
</gene>
<accession>A0AAN8HAD0</accession>
<organism evidence="2 3">
    <name type="scientific">Champsocephalus gunnari</name>
    <name type="common">Mackerel icefish</name>
    <dbReference type="NCBI Taxonomy" id="52237"/>
    <lineage>
        <taxon>Eukaryota</taxon>
        <taxon>Metazoa</taxon>
        <taxon>Chordata</taxon>
        <taxon>Craniata</taxon>
        <taxon>Vertebrata</taxon>
        <taxon>Euteleostomi</taxon>
        <taxon>Actinopterygii</taxon>
        <taxon>Neopterygii</taxon>
        <taxon>Teleostei</taxon>
        <taxon>Neoteleostei</taxon>
        <taxon>Acanthomorphata</taxon>
        <taxon>Eupercaria</taxon>
        <taxon>Perciformes</taxon>
        <taxon>Notothenioidei</taxon>
        <taxon>Channichthyidae</taxon>
        <taxon>Champsocephalus</taxon>
    </lineage>
</organism>
<feature type="domain" description="Alkylated DNA repair protein AlkB homologue 8 N-terminal" evidence="1">
    <location>
        <begin position="18"/>
        <end position="57"/>
    </location>
</feature>
<dbReference type="EMBL" id="JAURVH010001529">
    <property type="protein sequence ID" value="KAK5907927.1"/>
    <property type="molecule type" value="Genomic_DNA"/>
</dbReference>
<sequence>MWTLWTAVGVHIDNKLDWSKNTEALYKKRQSRLYFLRRLRSFNVCSTMLQMCYDSVVSSVVFFAVVCWGSGVKTADANRHNKLIRRAGSALGVDQES</sequence>
<proteinExistence type="predicted"/>
<evidence type="ECO:0000313" key="3">
    <source>
        <dbReference type="Proteomes" id="UP001331515"/>
    </source>
</evidence>